<keyword evidence="3" id="KW-1185">Reference proteome</keyword>
<evidence type="ECO:0000313" key="3">
    <source>
        <dbReference type="Proteomes" id="UP000050525"/>
    </source>
</evidence>
<dbReference type="EMBL" id="AKHW03004154">
    <property type="protein sequence ID" value="KYO30698.1"/>
    <property type="molecule type" value="Genomic_DNA"/>
</dbReference>
<dbReference type="AlphaFoldDB" id="A0A151N1R8"/>
<evidence type="ECO:0000313" key="2">
    <source>
        <dbReference type="EMBL" id="KYO30698.1"/>
    </source>
</evidence>
<feature type="region of interest" description="Disordered" evidence="1">
    <location>
        <begin position="1"/>
        <end position="40"/>
    </location>
</feature>
<protein>
    <submittedName>
        <fullName evidence="2">Uncharacterized protein</fullName>
    </submittedName>
</protein>
<sequence length="83" mass="9561">MTLQKKKVENNCQEPRPFPAYDLKKGSRTRLPRALEDDGHGKEMAINTGQLEQDQIKPNDASFPSFEGFVTWNEKRRAWLAQA</sequence>
<proteinExistence type="predicted"/>
<reference evidence="2 3" key="1">
    <citation type="journal article" date="2012" name="Genome Biol.">
        <title>Sequencing three crocodilian genomes to illuminate the evolution of archosaurs and amniotes.</title>
        <authorList>
            <person name="St John J.A."/>
            <person name="Braun E.L."/>
            <person name="Isberg S.R."/>
            <person name="Miles L.G."/>
            <person name="Chong A.Y."/>
            <person name="Gongora J."/>
            <person name="Dalzell P."/>
            <person name="Moran C."/>
            <person name="Bed'hom B."/>
            <person name="Abzhanov A."/>
            <person name="Burgess S.C."/>
            <person name="Cooksey A.M."/>
            <person name="Castoe T.A."/>
            <person name="Crawford N.G."/>
            <person name="Densmore L.D."/>
            <person name="Drew J.C."/>
            <person name="Edwards S.V."/>
            <person name="Faircloth B.C."/>
            <person name="Fujita M.K."/>
            <person name="Greenwold M.J."/>
            <person name="Hoffmann F.G."/>
            <person name="Howard J.M."/>
            <person name="Iguchi T."/>
            <person name="Janes D.E."/>
            <person name="Khan S.Y."/>
            <person name="Kohno S."/>
            <person name="de Koning A.J."/>
            <person name="Lance S.L."/>
            <person name="McCarthy F.M."/>
            <person name="McCormack J.E."/>
            <person name="Merchant M.E."/>
            <person name="Peterson D.G."/>
            <person name="Pollock D.D."/>
            <person name="Pourmand N."/>
            <person name="Raney B.J."/>
            <person name="Roessler K.A."/>
            <person name="Sanford J.R."/>
            <person name="Sawyer R.H."/>
            <person name="Schmidt C.J."/>
            <person name="Triplett E.W."/>
            <person name="Tuberville T.D."/>
            <person name="Venegas-Anaya M."/>
            <person name="Howard J.T."/>
            <person name="Jarvis E.D."/>
            <person name="Guillette L.J.Jr."/>
            <person name="Glenn T.C."/>
            <person name="Green R.E."/>
            <person name="Ray D.A."/>
        </authorList>
    </citation>
    <scope>NUCLEOTIDE SEQUENCE [LARGE SCALE GENOMIC DNA]</scope>
    <source>
        <strain evidence="2">KSC_2009_1</strain>
    </source>
</reference>
<name>A0A151N1R8_ALLMI</name>
<organism evidence="2 3">
    <name type="scientific">Alligator mississippiensis</name>
    <name type="common">American alligator</name>
    <dbReference type="NCBI Taxonomy" id="8496"/>
    <lineage>
        <taxon>Eukaryota</taxon>
        <taxon>Metazoa</taxon>
        <taxon>Chordata</taxon>
        <taxon>Craniata</taxon>
        <taxon>Vertebrata</taxon>
        <taxon>Euteleostomi</taxon>
        <taxon>Archelosauria</taxon>
        <taxon>Archosauria</taxon>
        <taxon>Crocodylia</taxon>
        <taxon>Alligatoridae</taxon>
        <taxon>Alligatorinae</taxon>
        <taxon>Alligator</taxon>
    </lineage>
</organism>
<comment type="caution">
    <text evidence="2">The sequence shown here is derived from an EMBL/GenBank/DDBJ whole genome shotgun (WGS) entry which is preliminary data.</text>
</comment>
<dbReference type="Proteomes" id="UP000050525">
    <property type="component" value="Unassembled WGS sequence"/>
</dbReference>
<accession>A0A151N1R8</accession>
<gene>
    <name evidence="2" type="ORF">Y1Q_0008315</name>
</gene>
<evidence type="ECO:0000256" key="1">
    <source>
        <dbReference type="SAM" id="MobiDB-lite"/>
    </source>
</evidence>